<gene>
    <name evidence="1" type="ORF">KQX54_009089</name>
</gene>
<name>A0AAV7INU5_COTGL</name>
<dbReference type="Proteomes" id="UP000826195">
    <property type="component" value="Unassembled WGS sequence"/>
</dbReference>
<reference evidence="1 2" key="1">
    <citation type="journal article" date="2021" name="J. Hered.">
        <title>A chromosome-level genome assembly of the parasitoid wasp, Cotesia glomerata (Hymenoptera: Braconidae).</title>
        <authorList>
            <person name="Pinto B.J."/>
            <person name="Weis J.J."/>
            <person name="Gamble T."/>
            <person name="Ode P.J."/>
            <person name="Paul R."/>
            <person name="Zaspel J.M."/>
        </authorList>
    </citation>
    <scope>NUCLEOTIDE SEQUENCE [LARGE SCALE GENOMIC DNA]</scope>
    <source>
        <strain evidence="1">CgM1</strain>
    </source>
</reference>
<protein>
    <submittedName>
        <fullName evidence="1">Uncharacterized protein</fullName>
    </submittedName>
</protein>
<proteinExistence type="predicted"/>
<accession>A0AAV7INU5</accession>
<dbReference type="AlphaFoldDB" id="A0AAV7INU5"/>
<dbReference type="EMBL" id="JAHXZJ010001119">
    <property type="protein sequence ID" value="KAH0554271.1"/>
    <property type="molecule type" value="Genomic_DNA"/>
</dbReference>
<sequence>MKSGEEGYGGWFVFRGMLAGRFPRGPCYRLYRMTSNPRYQILNLLAPGRLYPPNYISKSLPHFCPPGPRWPLDVPSLCALAM</sequence>
<evidence type="ECO:0000313" key="1">
    <source>
        <dbReference type="EMBL" id="KAH0554271.1"/>
    </source>
</evidence>
<evidence type="ECO:0000313" key="2">
    <source>
        <dbReference type="Proteomes" id="UP000826195"/>
    </source>
</evidence>
<keyword evidence="2" id="KW-1185">Reference proteome</keyword>
<organism evidence="1 2">
    <name type="scientific">Cotesia glomerata</name>
    <name type="common">Lepidopteran parasitic wasp</name>
    <name type="synonym">Apanteles glomeratus</name>
    <dbReference type="NCBI Taxonomy" id="32391"/>
    <lineage>
        <taxon>Eukaryota</taxon>
        <taxon>Metazoa</taxon>
        <taxon>Ecdysozoa</taxon>
        <taxon>Arthropoda</taxon>
        <taxon>Hexapoda</taxon>
        <taxon>Insecta</taxon>
        <taxon>Pterygota</taxon>
        <taxon>Neoptera</taxon>
        <taxon>Endopterygota</taxon>
        <taxon>Hymenoptera</taxon>
        <taxon>Apocrita</taxon>
        <taxon>Ichneumonoidea</taxon>
        <taxon>Braconidae</taxon>
        <taxon>Microgastrinae</taxon>
        <taxon>Cotesia</taxon>
    </lineage>
</organism>
<comment type="caution">
    <text evidence="1">The sequence shown here is derived from an EMBL/GenBank/DDBJ whole genome shotgun (WGS) entry which is preliminary data.</text>
</comment>